<evidence type="ECO:0000256" key="1">
    <source>
        <dbReference type="SAM" id="SignalP"/>
    </source>
</evidence>
<feature type="signal peptide" evidence="1">
    <location>
        <begin position="1"/>
        <end position="21"/>
    </location>
</feature>
<name>A0A7C5RF96_9DEIN</name>
<reference evidence="2" key="1">
    <citation type="journal article" date="2020" name="mSystems">
        <title>Genome- and Community-Level Interaction Insights into Carbon Utilization and Element Cycling Functions of Hydrothermarchaeota in Hydrothermal Sediment.</title>
        <authorList>
            <person name="Zhou Z."/>
            <person name="Liu Y."/>
            <person name="Xu W."/>
            <person name="Pan J."/>
            <person name="Luo Z.H."/>
            <person name="Li M."/>
        </authorList>
    </citation>
    <scope>NUCLEOTIDE SEQUENCE [LARGE SCALE GENOMIC DNA]</scope>
    <source>
        <strain evidence="2">SpSt-1071</strain>
    </source>
</reference>
<comment type="caution">
    <text evidence="2">The sequence shown here is derived from an EMBL/GenBank/DDBJ whole genome shotgun (WGS) entry which is preliminary data.</text>
</comment>
<dbReference type="AlphaFoldDB" id="A0A7C5RF96"/>
<proteinExistence type="predicted"/>
<dbReference type="EMBL" id="DRXE01000259">
    <property type="protein sequence ID" value="HHM68481.1"/>
    <property type="molecule type" value="Genomic_DNA"/>
</dbReference>
<accession>A0A7C5RF96</accession>
<sequence>MKGLPVAVALGVLALSPSVQAQITLGQAYKILRPALCAAMKQFANCSLPEDLVLPADLEMVRRMVDASSTVYLAGNKADMRDILPTLEARARKRPGSAYWFVPRAEADDLEAWAAKASTQQYPIHILPVQESDLLGTVSRIPFVLTDLTVFFPLAGAWFEPIGKITATVLGVLRNIASYAAQQALARKSMKEAEAR</sequence>
<evidence type="ECO:0000313" key="2">
    <source>
        <dbReference type="EMBL" id="HHM68481.1"/>
    </source>
</evidence>
<organism evidence="2">
    <name type="scientific">Thermus caliditerrae</name>
    <dbReference type="NCBI Taxonomy" id="1330700"/>
    <lineage>
        <taxon>Bacteria</taxon>
        <taxon>Thermotogati</taxon>
        <taxon>Deinococcota</taxon>
        <taxon>Deinococci</taxon>
        <taxon>Thermales</taxon>
        <taxon>Thermaceae</taxon>
        <taxon>Thermus</taxon>
    </lineage>
</organism>
<keyword evidence="1" id="KW-0732">Signal</keyword>
<protein>
    <submittedName>
        <fullName evidence="2">Uncharacterized protein</fullName>
    </submittedName>
</protein>
<feature type="chain" id="PRO_5028293800" evidence="1">
    <location>
        <begin position="22"/>
        <end position="196"/>
    </location>
</feature>
<gene>
    <name evidence="2" type="ORF">ENM28_07250</name>
</gene>